<name>A0A0C9YFX9_9AGAM</name>
<feature type="region of interest" description="Disordered" evidence="1">
    <location>
        <begin position="172"/>
        <end position="214"/>
    </location>
</feature>
<feature type="non-terminal residue" evidence="2">
    <location>
        <position position="321"/>
    </location>
</feature>
<feature type="region of interest" description="Disordered" evidence="1">
    <location>
        <begin position="1"/>
        <end position="66"/>
    </location>
</feature>
<keyword evidence="3" id="KW-1185">Reference proteome</keyword>
<evidence type="ECO:0000256" key="1">
    <source>
        <dbReference type="SAM" id="MobiDB-lite"/>
    </source>
</evidence>
<gene>
    <name evidence="2" type="ORF">PISMIDRAFT_18436</name>
</gene>
<proteinExistence type="predicted"/>
<dbReference type="Proteomes" id="UP000054018">
    <property type="component" value="Unassembled WGS sequence"/>
</dbReference>
<evidence type="ECO:0000313" key="3">
    <source>
        <dbReference type="Proteomes" id="UP000054018"/>
    </source>
</evidence>
<organism evidence="2 3">
    <name type="scientific">Pisolithus microcarpus 441</name>
    <dbReference type="NCBI Taxonomy" id="765257"/>
    <lineage>
        <taxon>Eukaryota</taxon>
        <taxon>Fungi</taxon>
        <taxon>Dikarya</taxon>
        <taxon>Basidiomycota</taxon>
        <taxon>Agaricomycotina</taxon>
        <taxon>Agaricomycetes</taxon>
        <taxon>Agaricomycetidae</taxon>
        <taxon>Boletales</taxon>
        <taxon>Sclerodermatineae</taxon>
        <taxon>Pisolithaceae</taxon>
        <taxon>Pisolithus</taxon>
    </lineage>
</organism>
<feature type="non-terminal residue" evidence="2">
    <location>
        <position position="1"/>
    </location>
</feature>
<reference evidence="2 3" key="1">
    <citation type="submission" date="2014-04" db="EMBL/GenBank/DDBJ databases">
        <authorList>
            <consortium name="DOE Joint Genome Institute"/>
            <person name="Kuo A."/>
            <person name="Kohler A."/>
            <person name="Costa M.D."/>
            <person name="Nagy L.G."/>
            <person name="Floudas D."/>
            <person name="Copeland A."/>
            <person name="Barry K.W."/>
            <person name="Cichocki N."/>
            <person name="Veneault-Fourrey C."/>
            <person name="LaButti K."/>
            <person name="Lindquist E.A."/>
            <person name="Lipzen A."/>
            <person name="Lundell T."/>
            <person name="Morin E."/>
            <person name="Murat C."/>
            <person name="Sun H."/>
            <person name="Tunlid A."/>
            <person name="Henrissat B."/>
            <person name="Grigoriev I.V."/>
            <person name="Hibbett D.S."/>
            <person name="Martin F."/>
            <person name="Nordberg H.P."/>
            <person name="Cantor M.N."/>
            <person name="Hua S.X."/>
        </authorList>
    </citation>
    <scope>NUCLEOTIDE SEQUENCE [LARGE SCALE GENOMIC DNA]</scope>
    <source>
        <strain evidence="2 3">441</strain>
    </source>
</reference>
<accession>A0A0C9YFX9</accession>
<sequence>DVIEEQIGGGRRPPSPPPQLTPTRFRTHVRATERDSGLVHSAQAHRERLLDQSQSNGALDDDEDPFQVGFTPPPVPRVNTNVQCASLLFGGSQGACNSSPFPMHEIKSDVSSAASKVQAPRQCTTPTQLIVESSTSCSEKEKGEKKVVEAPRLKSVTTAGNEHEKNAVNEAGSVSVHSEIVPPLQPVVPVSQADGSRESDEDTPRQKVASDGSLTVWPDGTISFGEPANTDFDLNVNFGCSETPSPSNHGESIQSGPLLVTEHNAKGRSTAADEPSFVVGRTAASVAAMLEEGFERINNQFNTLSGRVRMPIQQVVQRFTQ</sequence>
<protein>
    <submittedName>
        <fullName evidence="2">Unplaced genomic scaffold scaffold_358, whole genome shotgun sequence</fullName>
    </submittedName>
</protein>
<dbReference type="OrthoDB" id="2692872at2759"/>
<feature type="compositionally biased region" description="Basic and acidic residues" evidence="1">
    <location>
        <begin position="195"/>
        <end position="205"/>
    </location>
</feature>
<dbReference type="EMBL" id="KN834042">
    <property type="protein sequence ID" value="KIK12849.1"/>
    <property type="molecule type" value="Genomic_DNA"/>
</dbReference>
<dbReference type="AlphaFoldDB" id="A0A0C9YFX9"/>
<reference evidence="3" key="2">
    <citation type="submission" date="2015-01" db="EMBL/GenBank/DDBJ databases">
        <title>Evolutionary Origins and Diversification of the Mycorrhizal Mutualists.</title>
        <authorList>
            <consortium name="DOE Joint Genome Institute"/>
            <consortium name="Mycorrhizal Genomics Consortium"/>
            <person name="Kohler A."/>
            <person name="Kuo A."/>
            <person name="Nagy L.G."/>
            <person name="Floudas D."/>
            <person name="Copeland A."/>
            <person name="Barry K.W."/>
            <person name="Cichocki N."/>
            <person name="Veneault-Fourrey C."/>
            <person name="LaButti K."/>
            <person name="Lindquist E.A."/>
            <person name="Lipzen A."/>
            <person name="Lundell T."/>
            <person name="Morin E."/>
            <person name="Murat C."/>
            <person name="Riley R."/>
            <person name="Ohm R."/>
            <person name="Sun H."/>
            <person name="Tunlid A."/>
            <person name="Henrissat B."/>
            <person name="Grigoriev I.V."/>
            <person name="Hibbett D.S."/>
            <person name="Martin F."/>
        </authorList>
    </citation>
    <scope>NUCLEOTIDE SEQUENCE [LARGE SCALE GENOMIC DNA]</scope>
    <source>
        <strain evidence="3">441</strain>
    </source>
</reference>
<evidence type="ECO:0000313" key="2">
    <source>
        <dbReference type="EMBL" id="KIK12849.1"/>
    </source>
</evidence>
<dbReference type="HOGENOM" id="CLU_867565_0_0_1"/>